<reference evidence="2 3" key="1">
    <citation type="submission" date="2017-03" db="EMBL/GenBank/DDBJ databases">
        <title>Genome of the blue death feigning beetle - Asbolus verrucosus.</title>
        <authorList>
            <person name="Rider S.D."/>
        </authorList>
    </citation>
    <scope>NUCLEOTIDE SEQUENCE [LARGE SCALE GENOMIC DNA]</scope>
    <source>
        <strain evidence="2">Butters</strain>
        <tissue evidence="2">Head and leg muscle</tissue>
    </source>
</reference>
<protein>
    <submittedName>
        <fullName evidence="2">Uncharacterized protein</fullName>
    </submittedName>
</protein>
<name>A0A482VYI0_ASBVE</name>
<feature type="non-terminal residue" evidence="2">
    <location>
        <position position="1"/>
    </location>
</feature>
<organism evidence="2 3">
    <name type="scientific">Asbolus verrucosus</name>
    <name type="common">Desert ironclad beetle</name>
    <dbReference type="NCBI Taxonomy" id="1661398"/>
    <lineage>
        <taxon>Eukaryota</taxon>
        <taxon>Metazoa</taxon>
        <taxon>Ecdysozoa</taxon>
        <taxon>Arthropoda</taxon>
        <taxon>Hexapoda</taxon>
        <taxon>Insecta</taxon>
        <taxon>Pterygota</taxon>
        <taxon>Neoptera</taxon>
        <taxon>Endopterygota</taxon>
        <taxon>Coleoptera</taxon>
        <taxon>Polyphaga</taxon>
        <taxon>Cucujiformia</taxon>
        <taxon>Tenebrionidae</taxon>
        <taxon>Pimeliinae</taxon>
        <taxon>Asbolus</taxon>
    </lineage>
</organism>
<proteinExistence type="predicted"/>
<comment type="caution">
    <text evidence="2">The sequence shown here is derived from an EMBL/GenBank/DDBJ whole genome shotgun (WGS) entry which is preliminary data.</text>
</comment>
<evidence type="ECO:0000313" key="2">
    <source>
        <dbReference type="EMBL" id="RZC37870.1"/>
    </source>
</evidence>
<evidence type="ECO:0000313" key="3">
    <source>
        <dbReference type="Proteomes" id="UP000292052"/>
    </source>
</evidence>
<gene>
    <name evidence="1" type="ORF">BDFB_014478</name>
    <name evidence="2" type="ORF">BDFB_014480</name>
</gene>
<dbReference type="EMBL" id="QDEB01109667">
    <property type="protein sequence ID" value="RZB66630.1"/>
    <property type="molecule type" value="Genomic_DNA"/>
</dbReference>
<dbReference type="EMBL" id="QDEB01048462">
    <property type="protein sequence ID" value="RZC37870.1"/>
    <property type="molecule type" value="Genomic_DNA"/>
</dbReference>
<keyword evidence="3" id="KW-1185">Reference proteome</keyword>
<accession>A0A482VYI0</accession>
<dbReference type="Proteomes" id="UP000292052">
    <property type="component" value="Unassembled WGS sequence"/>
</dbReference>
<dbReference type="AlphaFoldDB" id="A0A482VYI0"/>
<dbReference type="STRING" id="1661398.A0A482VYI0"/>
<evidence type="ECO:0000313" key="1">
    <source>
        <dbReference type="EMBL" id="RZB66630.1"/>
    </source>
</evidence>
<dbReference type="OrthoDB" id="3936150at2759"/>
<sequence>ASQFESSSLAFVLPAAQCDLNLSLEYKGLANAILYTGCRILRS</sequence>